<protein>
    <submittedName>
        <fullName evidence="2">Uncharacterized protein</fullName>
    </submittedName>
</protein>
<keyword evidence="1" id="KW-1133">Transmembrane helix</keyword>
<organism evidence="2 3">
    <name type="scientific">Photobacterium jeanii</name>
    <dbReference type="NCBI Taxonomy" id="858640"/>
    <lineage>
        <taxon>Bacteria</taxon>
        <taxon>Pseudomonadati</taxon>
        <taxon>Pseudomonadota</taxon>
        <taxon>Gammaproteobacteria</taxon>
        <taxon>Vibrionales</taxon>
        <taxon>Vibrionaceae</taxon>
        <taxon>Photobacterium</taxon>
    </lineage>
</organism>
<name>A0A178KGS1_9GAMM</name>
<gene>
    <name evidence="2" type="ORF">A3K86_10800</name>
</gene>
<proteinExistence type="predicted"/>
<evidence type="ECO:0000313" key="2">
    <source>
        <dbReference type="EMBL" id="OAN16478.1"/>
    </source>
</evidence>
<feature type="transmembrane region" description="Helical" evidence="1">
    <location>
        <begin position="12"/>
        <end position="35"/>
    </location>
</feature>
<dbReference type="EMBL" id="LVHF01000020">
    <property type="protein sequence ID" value="OAN16478.1"/>
    <property type="molecule type" value="Genomic_DNA"/>
</dbReference>
<dbReference type="AlphaFoldDB" id="A0A178KGS1"/>
<keyword evidence="1" id="KW-0472">Membrane</keyword>
<evidence type="ECO:0000313" key="3">
    <source>
        <dbReference type="Proteomes" id="UP000078503"/>
    </source>
</evidence>
<dbReference type="STRING" id="858640.A3K86_10800"/>
<dbReference type="OrthoDB" id="7067191at2"/>
<evidence type="ECO:0000256" key="1">
    <source>
        <dbReference type="SAM" id="Phobius"/>
    </source>
</evidence>
<sequence length="145" mass="16658">MEEGVKVIGVMLGWTELGVFTLLFAAVQFLIGNWLKSRITYSIKNEYDTKLEEIKSELSFSVKKREESALVAELLAEWVSKPTDKKHLNKLLWEATLWLPEQETKDLHNLLAHQGNITTKQMLIKIRKVIQGQESSIKADDLTNF</sequence>
<accession>A0A178KGS1</accession>
<dbReference type="Proteomes" id="UP000078503">
    <property type="component" value="Unassembled WGS sequence"/>
</dbReference>
<comment type="caution">
    <text evidence="2">The sequence shown here is derived from an EMBL/GenBank/DDBJ whole genome shotgun (WGS) entry which is preliminary data.</text>
</comment>
<keyword evidence="3" id="KW-1185">Reference proteome</keyword>
<dbReference type="RefSeq" id="WP_068330915.1">
    <property type="nucleotide sequence ID" value="NZ_LVHF01000020.1"/>
</dbReference>
<keyword evidence="1" id="KW-0812">Transmembrane</keyword>
<reference evidence="2 3" key="1">
    <citation type="submission" date="2016-03" db="EMBL/GenBank/DDBJ databases">
        <title>Photobacterium proteolyticum sp. nov. a protease producing bacterium isolated from ocean sediments of Laizhou Bay.</title>
        <authorList>
            <person name="Li Y."/>
        </authorList>
    </citation>
    <scope>NUCLEOTIDE SEQUENCE [LARGE SCALE GENOMIC DNA]</scope>
    <source>
        <strain evidence="2 3">R-40508</strain>
    </source>
</reference>